<dbReference type="PANTHER" id="PTHR21324">
    <property type="entry name" value="FASTING-INDUCIBLE INTEGRAL MEMBRANE PROTEIN TM6P1-RELATED"/>
    <property type="match status" value="1"/>
</dbReference>
<dbReference type="Proteomes" id="UP000027135">
    <property type="component" value="Unassembled WGS sequence"/>
</dbReference>
<reference evidence="8 9" key="1">
    <citation type="journal article" date="2014" name="Nat. Commun.">
        <title>Molecular traces of alternative social organization in a termite genome.</title>
        <authorList>
            <person name="Terrapon N."/>
            <person name="Li C."/>
            <person name="Robertson H.M."/>
            <person name="Ji L."/>
            <person name="Meng X."/>
            <person name="Booth W."/>
            <person name="Chen Z."/>
            <person name="Childers C.P."/>
            <person name="Glastad K.M."/>
            <person name="Gokhale K."/>
            <person name="Gowin J."/>
            <person name="Gronenberg W."/>
            <person name="Hermansen R.A."/>
            <person name="Hu H."/>
            <person name="Hunt B.G."/>
            <person name="Huylmans A.K."/>
            <person name="Khalil S.M."/>
            <person name="Mitchell R.D."/>
            <person name="Munoz-Torres M.C."/>
            <person name="Mustard J.A."/>
            <person name="Pan H."/>
            <person name="Reese J.T."/>
            <person name="Scharf M.E."/>
            <person name="Sun F."/>
            <person name="Vogel H."/>
            <person name="Xiao J."/>
            <person name="Yang W."/>
            <person name="Yang Z."/>
            <person name="Yang Z."/>
            <person name="Zhou J."/>
            <person name="Zhu J."/>
            <person name="Brent C.S."/>
            <person name="Elsik C.G."/>
            <person name="Goodisman M.A."/>
            <person name="Liberles D.A."/>
            <person name="Roe R.M."/>
            <person name="Vargo E.L."/>
            <person name="Vilcinskas A."/>
            <person name="Wang J."/>
            <person name="Bornberg-Bauer E."/>
            <person name="Korb J."/>
            <person name="Zhang G."/>
            <person name="Liebig J."/>
        </authorList>
    </citation>
    <scope>NUCLEOTIDE SEQUENCE [LARGE SCALE GENOMIC DNA]</scope>
    <source>
        <tissue evidence="8">Whole organism</tissue>
    </source>
</reference>
<feature type="transmembrane region" description="Helical" evidence="6">
    <location>
        <begin position="96"/>
        <end position="116"/>
    </location>
</feature>
<feature type="non-terminal residue" evidence="8">
    <location>
        <position position="1"/>
    </location>
</feature>
<proteinExistence type="inferred from homology"/>
<evidence type="ECO:0000256" key="2">
    <source>
        <dbReference type="ARBA" id="ARBA00006565"/>
    </source>
</evidence>
<keyword evidence="4 6" id="KW-1133">Transmembrane helix</keyword>
<evidence type="ECO:0000256" key="4">
    <source>
        <dbReference type="ARBA" id="ARBA00022989"/>
    </source>
</evidence>
<feature type="transmembrane region" description="Helical" evidence="6">
    <location>
        <begin position="137"/>
        <end position="158"/>
    </location>
</feature>
<evidence type="ECO:0000256" key="6">
    <source>
        <dbReference type="SAM" id="Phobius"/>
    </source>
</evidence>
<evidence type="ECO:0000313" key="9">
    <source>
        <dbReference type="Proteomes" id="UP000027135"/>
    </source>
</evidence>
<keyword evidence="3 6" id="KW-0812">Transmembrane</keyword>
<comment type="similarity">
    <text evidence="2">Belongs to the DRAM/TMEM150 family.</text>
</comment>
<dbReference type="Pfam" id="PF10277">
    <property type="entry name" value="Frag1"/>
    <property type="match status" value="1"/>
</dbReference>
<evidence type="ECO:0000256" key="5">
    <source>
        <dbReference type="ARBA" id="ARBA00023136"/>
    </source>
</evidence>
<feature type="transmembrane region" description="Helical" evidence="6">
    <location>
        <begin position="29"/>
        <end position="49"/>
    </location>
</feature>
<dbReference type="OMA" id="ANEMIVD"/>
<gene>
    <name evidence="8" type="ORF">L798_05341</name>
</gene>
<feature type="domain" description="CWH43-like N-terminal" evidence="7">
    <location>
        <begin position="1"/>
        <end position="208"/>
    </location>
</feature>
<evidence type="ECO:0000259" key="7">
    <source>
        <dbReference type="Pfam" id="PF10277"/>
    </source>
</evidence>
<dbReference type="GO" id="GO:0012505">
    <property type="term" value="C:endomembrane system"/>
    <property type="evidence" value="ECO:0007669"/>
    <property type="project" value="UniProtKB-SubCell"/>
</dbReference>
<comment type="subcellular location">
    <subcellularLocation>
        <location evidence="1">Endomembrane system</location>
        <topology evidence="1">Multi-pass membrane protein</topology>
    </subcellularLocation>
</comment>
<keyword evidence="5 6" id="KW-0472">Membrane</keyword>
<accession>A0A067RK22</accession>
<dbReference type="InterPro" id="IPR050911">
    <property type="entry name" value="DRAM/TMEM150_Autophagy_Mod"/>
</dbReference>
<organism evidence="8 9">
    <name type="scientific">Zootermopsis nevadensis</name>
    <name type="common">Dampwood termite</name>
    <dbReference type="NCBI Taxonomy" id="136037"/>
    <lineage>
        <taxon>Eukaryota</taxon>
        <taxon>Metazoa</taxon>
        <taxon>Ecdysozoa</taxon>
        <taxon>Arthropoda</taxon>
        <taxon>Hexapoda</taxon>
        <taxon>Insecta</taxon>
        <taxon>Pterygota</taxon>
        <taxon>Neoptera</taxon>
        <taxon>Polyneoptera</taxon>
        <taxon>Dictyoptera</taxon>
        <taxon>Blattodea</taxon>
        <taxon>Blattoidea</taxon>
        <taxon>Termitoidae</taxon>
        <taxon>Termopsidae</taxon>
        <taxon>Zootermopsis</taxon>
    </lineage>
</organism>
<evidence type="ECO:0000256" key="1">
    <source>
        <dbReference type="ARBA" id="ARBA00004127"/>
    </source>
</evidence>
<protein>
    <submittedName>
        <fullName evidence="8">DNA damage-regulated autophagy modulator protein 2</fullName>
    </submittedName>
</protein>
<feature type="transmembrane region" description="Helical" evidence="6">
    <location>
        <begin position="178"/>
        <end position="203"/>
    </location>
</feature>
<dbReference type="InterPro" id="IPR019402">
    <property type="entry name" value="CWH43_N"/>
</dbReference>
<sequence length="225" mass="25024">YTIAVLNEHVDPAFPYISDTGSYSPESCIFGQLVNIAAFIIAICVYIKYLEVKNFQQTITSKGGISHRFNKVTSAFGLLSCIGMDIVANFQESNVIVVHLLGAILCFGAGTIYFSLQLWISYKVPGLTSKRLLLTRAILVGICILTTISTVVTATLALSEYRGSTNNPQKWNPEDGGWELHLVSTISEWILVITYCILILSFVPEFYDLEFEAPVITFKNKRTFT</sequence>
<evidence type="ECO:0000256" key="3">
    <source>
        <dbReference type="ARBA" id="ARBA00022692"/>
    </source>
</evidence>
<dbReference type="InParanoid" id="A0A067RK22"/>
<evidence type="ECO:0000313" key="8">
    <source>
        <dbReference type="EMBL" id="KDR23378.1"/>
    </source>
</evidence>
<dbReference type="PANTHER" id="PTHR21324:SF2">
    <property type="entry name" value="EG:22E5.9 PROTEIN"/>
    <property type="match status" value="1"/>
</dbReference>
<keyword evidence="9" id="KW-1185">Reference proteome</keyword>
<dbReference type="AlphaFoldDB" id="A0A067RK22"/>
<name>A0A067RK22_ZOONE</name>
<dbReference type="EMBL" id="KK852463">
    <property type="protein sequence ID" value="KDR23378.1"/>
    <property type="molecule type" value="Genomic_DNA"/>
</dbReference>
<dbReference type="eggNOG" id="KOG4320">
    <property type="taxonomic scope" value="Eukaryota"/>
</dbReference>